<evidence type="ECO:0000313" key="2">
    <source>
        <dbReference type="EMBL" id="EAR91615.1"/>
    </source>
</evidence>
<reference evidence="3" key="1">
    <citation type="journal article" date="2006" name="PLoS Biol.">
        <title>Macronuclear genome sequence of the ciliate Tetrahymena thermophila, a model eukaryote.</title>
        <authorList>
            <person name="Eisen J.A."/>
            <person name="Coyne R.S."/>
            <person name="Wu M."/>
            <person name="Wu D."/>
            <person name="Thiagarajan M."/>
            <person name="Wortman J.R."/>
            <person name="Badger J.H."/>
            <person name="Ren Q."/>
            <person name="Amedeo P."/>
            <person name="Jones K.M."/>
            <person name="Tallon L.J."/>
            <person name="Delcher A.L."/>
            <person name="Salzberg S.L."/>
            <person name="Silva J.C."/>
            <person name="Haas B.J."/>
            <person name="Majoros W.H."/>
            <person name="Farzad M."/>
            <person name="Carlton J.M."/>
            <person name="Smith R.K. Jr."/>
            <person name="Garg J."/>
            <person name="Pearlman R.E."/>
            <person name="Karrer K.M."/>
            <person name="Sun L."/>
            <person name="Manning G."/>
            <person name="Elde N.C."/>
            <person name="Turkewitz A.P."/>
            <person name="Asai D.J."/>
            <person name="Wilkes D.E."/>
            <person name="Wang Y."/>
            <person name="Cai H."/>
            <person name="Collins K."/>
            <person name="Stewart B.A."/>
            <person name="Lee S.R."/>
            <person name="Wilamowska K."/>
            <person name="Weinberg Z."/>
            <person name="Ruzzo W.L."/>
            <person name="Wloga D."/>
            <person name="Gaertig J."/>
            <person name="Frankel J."/>
            <person name="Tsao C.-C."/>
            <person name="Gorovsky M.A."/>
            <person name="Keeling P.J."/>
            <person name="Waller R.F."/>
            <person name="Patron N.J."/>
            <person name="Cherry J.M."/>
            <person name="Stover N.A."/>
            <person name="Krieger C.J."/>
            <person name="del Toro C."/>
            <person name="Ryder H.F."/>
            <person name="Williamson S.C."/>
            <person name="Barbeau R.A."/>
            <person name="Hamilton E.P."/>
            <person name="Orias E."/>
        </authorList>
    </citation>
    <scope>NUCLEOTIDE SEQUENCE [LARGE SCALE GENOMIC DNA]</scope>
    <source>
        <strain evidence="3">SB210</strain>
    </source>
</reference>
<proteinExistence type="predicted"/>
<dbReference type="HOGENOM" id="CLU_777281_0_0_1"/>
<feature type="compositionally biased region" description="Polar residues" evidence="1">
    <location>
        <begin position="1"/>
        <end position="24"/>
    </location>
</feature>
<evidence type="ECO:0000256" key="1">
    <source>
        <dbReference type="SAM" id="MobiDB-lite"/>
    </source>
</evidence>
<name>Q233G5_TETTS</name>
<feature type="compositionally biased region" description="Polar residues" evidence="1">
    <location>
        <begin position="62"/>
        <end position="81"/>
    </location>
</feature>
<dbReference type="InParanoid" id="Q233G5"/>
<dbReference type="OMA" id="PENGSRC"/>
<feature type="region of interest" description="Disordered" evidence="1">
    <location>
        <begin position="1"/>
        <end position="83"/>
    </location>
</feature>
<keyword evidence="3" id="KW-1185">Reference proteome</keyword>
<gene>
    <name evidence="2" type="ORF">TTHERM_00392840</name>
</gene>
<protein>
    <submittedName>
        <fullName evidence="2">STOP protein</fullName>
    </submittedName>
</protein>
<dbReference type="eggNOG" id="ENOG502SQJI">
    <property type="taxonomic scope" value="Eukaryota"/>
</dbReference>
<dbReference type="RefSeq" id="XP_001011860.1">
    <property type="nucleotide sequence ID" value="XM_001011860.3"/>
</dbReference>
<accession>Q233G5</accession>
<dbReference type="AlphaFoldDB" id="Q233G5"/>
<dbReference type="OrthoDB" id="365640at2759"/>
<sequence>MDKRSQSQVQFKTNYNEPSRTSINLKEKQLLEKSGSVAQNLNRNVPNDLYASVSQKDKESQKNASHYDNNFQKSQQDSGKNVSAEELQEMYSTRKEALQKHMDKLFVSNDTYFKLMKGGLVCGYCHRPKDLNLDYKKGAESIYQKDFKPHACCKGVPRVRSDFFGGFYTQQPMELTTVHRTDYIPHPLEKNKSEKKPDSSQFLPFAGVSSYNDQYANWGSNPVSLIKPPYHPTVIKELPFVGKTMYKDYYQGKPAEKDAERDKIIQTHRRGQFKSPINPDFPFLSSTSYGSTYIPQNTSTNNFKVPQKASAPLPPFDGQYVTNYKKDYDDKSHHPSQKCDDKNCIICGRRLLKKQVS</sequence>
<dbReference type="KEGG" id="tet:TTHERM_00392840"/>
<evidence type="ECO:0000313" key="3">
    <source>
        <dbReference type="Proteomes" id="UP000009168"/>
    </source>
</evidence>
<dbReference type="Proteomes" id="UP000009168">
    <property type="component" value="Unassembled WGS sequence"/>
</dbReference>
<dbReference type="EMBL" id="GG662770">
    <property type="protein sequence ID" value="EAR91615.1"/>
    <property type="molecule type" value="Genomic_DNA"/>
</dbReference>
<feature type="compositionally biased region" description="Polar residues" evidence="1">
    <location>
        <begin position="36"/>
        <end position="45"/>
    </location>
</feature>
<organism evidence="2 3">
    <name type="scientific">Tetrahymena thermophila (strain SB210)</name>
    <dbReference type="NCBI Taxonomy" id="312017"/>
    <lineage>
        <taxon>Eukaryota</taxon>
        <taxon>Sar</taxon>
        <taxon>Alveolata</taxon>
        <taxon>Ciliophora</taxon>
        <taxon>Intramacronucleata</taxon>
        <taxon>Oligohymenophorea</taxon>
        <taxon>Hymenostomatida</taxon>
        <taxon>Tetrahymenina</taxon>
        <taxon>Tetrahymenidae</taxon>
        <taxon>Tetrahymena</taxon>
    </lineage>
</organism>
<dbReference type="GeneID" id="7847152"/>